<reference evidence="1 2" key="1">
    <citation type="submission" date="2017-05" db="EMBL/GenBank/DDBJ databases">
        <authorList>
            <person name="Varghese N."/>
            <person name="Submissions S."/>
        </authorList>
    </citation>
    <scope>NUCLEOTIDE SEQUENCE [LARGE SCALE GENOMIC DNA]</scope>
    <source>
        <strain evidence="1 2">DSM 16304</strain>
    </source>
</reference>
<dbReference type="NCBIfam" id="TIGR02532">
    <property type="entry name" value="IV_pilin_GFxxxE"/>
    <property type="match status" value="1"/>
</dbReference>
<dbReference type="OrthoDB" id="15421at2"/>
<accession>A0A521DME1</accession>
<protein>
    <submittedName>
        <fullName evidence="1">Prepilin-type N-terminal cleavage/methylation domain-containing protein</fullName>
    </submittedName>
</protein>
<dbReference type="InterPro" id="IPR045584">
    <property type="entry name" value="Pilin-like"/>
</dbReference>
<dbReference type="EMBL" id="FXTM01000022">
    <property type="protein sequence ID" value="SMO72241.1"/>
    <property type="molecule type" value="Genomic_DNA"/>
</dbReference>
<sequence>MRRFGFTLLELLIVLVILSVVLSVSFPKIVQINLSSEESTINRIKSLFSNSFSLSNPVEVCLNFKKNVLSVGGEEVKLPFTAETVVFPGKLISSERVSKFCFQVKNLNYGAIIGKKENEYGAIFFTLPLGEIKIYHLNSSEEETLKDKIEKGRIVQWFNYYL</sequence>
<dbReference type="Proteomes" id="UP000317315">
    <property type="component" value="Unassembled WGS sequence"/>
</dbReference>
<dbReference type="SUPFAM" id="SSF54523">
    <property type="entry name" value="Pili subunits"/>
    <property type="match status" value="1"/>
</dbReference>
<name>A0A521DME1_9BACT</name>
<gene>
    <name evidence="1" type="ORF">SAMN06269117_12213</name>
</gene>
<dbReference type="Pfam" id="PF07963">
    <property type="entry name" value="N_methyl"/>
    <property type="match status" value="1"/>
</dbReference>
<organism evidence="1 2">
    <name type="scientific">Balnearium lithotrophicum</name>
    <dbReference type="NCBI Taxonomy" id="223788"/>
    <lineage>
        <taxon>Bacteria</taxon>
        <taxon>Pseudomonadati</taxon>
        <taxon>Aquificota</taxon>
        <taxon>Aquificia</taxon>
        <taxon>Desulfurobacteriales</taxon>
        <taxon>Desulfurobacteriaceae</taxon>
        <taxon>Balnearium</taxon>
    </lineage>
</organism>
<proteinExistence type="predicted"/>
<keyword evidence="2" id="KW-1185">Reference proteome</keyword>
<dbReference type="RefSeq" id="WP_142936042.1">
    <property type="nucleotide sequence ID" value="NZ_FXTM01000022.1"/>
</dbReference>
<evidence type="ECO:0000313" key="2">
    <source>
        <dbReference type="Proteomes" id="UP000317315"/>
    </source>
</evidence>
<dbReference type="InterPro" id="IPR012902">
    <property type="entry name" value="N_methyl_site"/>
</dbReference>
<dbReference type="AlphaFoldDB" id="A0A521DME1"/>
<evidence type="ECO:0000313" key="1">
    <source>
        <dbReference type="EMBL" id="SMO72241.1"/>
    </source>
</evidence>